<comment type="caution">
    <text evidence="1">The sequence shown here is derived from an EMBL/GenBank/DDBJ whole genome shotgun (WGS) entry which is preliminary data.</text>
</comment>
<dbReference type="AlphaFoldDB" id="A0A3V2P050"/>
<dbReference type="Proteomes" id="UP000839682">
    <property type="component" value="Unassembled WGS sequence"/>
</dbReference>
<evidence type="ECO:0000313" key="1">
    <source>
        <dbReference type="EMBL" id="EAA7255291.1"/>
    </source>
</evidence>
<reference evidence="1" key="1">
    <citation type="submission" date="2018-07" db="EMBL/GenBank/DDBJ databases">
        <authorList>
            <person name="Ashton P.M."/>
            <person name="Dallman T."/>
            <person name="Nair S."/>
            <person name="De Pinna E."/>
            <person name="Peters T."/>
            <person name="Grant K."/>
        </authorList>
    </citation>
    <scope>NUCLEOTIDE SEQUENCE [LARGE SCALE GENOMIC DNA]</scope>
    <source>
        <strain evidence="1">440016</strain>
    </source>
</reference>
<protein>
    <submittedName>
        <fullName evidence="1">Uncharacterized protein</fullName>
    </submittedName>
</protein>
<proteinExistence type="predicted"/>
<dbReference type="EMBL" id="AAACIV010000026">
    <property type="protein sequence ID" value="EAA7255291.1"/>
    <property type="molecule type" value="Genomic_DNA"/>
</dbReference>
<accession>A0A3V2P050</accession>
<organism evidence="1">
    <name type="scientific">Salmonella enterica I</name>
    <dbReference type="NCBI Taxonomy" id="59201"/>
    <lineage>
        <taxon>Bacteria</taxon>
        <taxon>Pseudomonadati</taxon>
        <taxon>Pseudomonadota</taxon>
        <taxon>Gammaproteobacteria</taxon>
        <taxon>Enterobacterales</taxon>
        <taxon>Enterobacteriaceae</taxon>
        <taxon>Salmonella</taxon>
    </lineage>
</organism>
<name>A0A3V2P050_SALET</name>
<gene>
    <name evidence="1" type="ORF">DSF98_21880</name>
</gene>
<sequence length="242" mass="28003">MAKHNSIDLPLGSQDLSSHFYHYHRQFGGIWYIKNGNGQFLDCSEGFLSLCDAENNLHLNEIYNKNNTPVSCFGSRLERYEKVACSDLKIIVLFSVMDIKGVAKPFVLTLKPFLNGVYVKIDDLFFIGFERKIIHSICSIDNDEISLEIDELRFHKKNPFCELFEHEQVVAWLMSVGMSKREMAKYLSRSERYVVNTMNSIYTSLVVGGYDNYMALSKKYQWSKFVPPSLLIRGYLIELCLM</sequence>